<evidence type="ECO:0000259" key="8">
    <source>
        <dbReference type="PROSITE" id="PS51741"/>
    </source>
</evidence>
<accession>A0A7R9PTX4</accession>
<dbReference type="Proteomes" id="UP000759131">
    <property type="component" value="Unassembled WGS sequence"/>
</dbReference>
<name>A0A7R9PTX4_9ACAR</name>
<dbReference type="Gene3D" id="1.20.1270.60">
    <property type="entry name" value="Arfaptin homology (AH) domain/BAR domain"/>
    <property type="match status" value="1"/>
</dbReference>
<sequence>MSSSAQSSPIRVGSVYGKSGLVSTAKTSLNEQTARLQTKHSYDCDLIDDLKAFIKSKCSIEKDYCNQLIKLCNSQSHRKYPTLDAETDSDVKSLYTSWKTYLEETDKSAKNRLQQFEQLVQICDLLKQIKTRKLQISKKSIDQHLKKMHEEVLTSVSEIDKTRKLYFDDEHVARQARDKEEKIKKRKGGIFSSLAKLQTKQDKTSAQREASDIQSTQARNDYLMALSAANGHLDHYYNLDLPQLMHNIDDDVLDKCRGFILSLLESELNAIQLTNQSLDNAYRLVESTSGDITNKAFLADPHELLVYEFERCDNDNIDVISTEHNADIALRNEVQKWFTWFSKECRNLNRLSAQLIKCQALLAEGHKTVEVSGQSSPVDIENRIDDIKQQIRKCEISKLKAKARLEIIKKAGIEMEDFENFESQITTEIKQQSLSLDVDIGIGVPLSRTPSLRSTNISTYSDGGRISSLDGNRSDDQQTDTPDHYQTPEPDLNSGRSGRPESSSSEQLESPDHKHSTSSYDTQPKYSTSSFDAQQSQGWDNYDPTQPAWDDETAAVAVVDESAVDGYDPNYAETAAEPAYTPLEGPQLVGKICQTLYPYESQNQDDLSFLDNENLTILEALDNDWVKAQNDRYMIGFVPAAYLMPIGDAPQDQLPSEEPNADNGIVNDIPIPSELQLSSEGAHRTQSADSFVRAIYGYTATSEEEMSFSEGDILKLLNKSDDGWWTAEKDGVVGHFPSMLVQELSDDRDSGAFAVSDESEGESIESPTTPLAPPPSFAPPKPIHLTPHQVVIIQPTPEIESKPSLGDEDEGLDDKPDADVSDDIAEEEEPQEVTVEVVVNPDFTLDKPIPRITEEMCEAETEESAENNSDESEEQNSIATAVAVTINMSDEDIQTTAREISEAITLEAIQAANQYNQEFNAQNNGINNDDNNNTENNNEVNHQNYCNEESDYEDLK</sequence>
<organism evidence="9">
    <name type="scientific">Medioppia subpectinata</name>
    <dbReference type="NCBI Taxonomy" id="1979941"/>
    <lineage>
        <taxon>Eukaryota</taxon>
        <taxon>Metazoa</taxon>
        <taxon>Ecdysozoa</taxon>
        <taxon>Arthropoda</taxon>
        <taxon>Chelicerata</taxon>
        <taxon>Arachnida</taxon>
        <taxon>Acari</taxon>
        <taxon>Acariformes</taxon>
        <taxon>Sarcoptiformes</taxon>
        <taxon>Oribatida</taxon>
        <taxon>Brachypylina</taxon>
        <taxon>Oppioidea</taxon>
        <taxon>Oppiidae</taxon>
        <taxon>Medioppia</taxon>
    </lineage>
</organism>
<dbReference type="FunFam" id="2.30.30.40:FF:000033">
    <property type="entry name" value="FCH and double SH3 domains protein 2"/>
    <property type="match status" value="1"/>
</dbReference>
<dbReference type="InterPro" id="IPR001452">
    <property type="entry name" value="SH3_domain"/>
</dbReference>
<dbReference type="InterPro" id="IPR001060">
    <property type="entry name" value="FCH_dom"/>
</dbReference>
<evidence type="ECO:0000313" key="10">
    <source>
        <dbReference type="Proteomes" id="UP000759131"/>
    </source>
</evidence>
<dbReference type="SUPFAM" id="SSF50044">
    <property type="entry name" value="SH3-domain"/>
    <property type="match status" value="2"/>
</dbReference>
<dbReference type="PRINTS" id="PR00499">
    <property type="entry name" value="P67PHOX"/>
</dbReference>
<dbReference type="SMART" id="SM00326">
    <property type="entry name" value="SH3"/>
    <property type="match status" value="2"/>
</dbReference>
<evidence type="ECO:0000313" key="9">
    <source>
        <dbReference type="EMBL" id="CAD7619747.1"/>
    </source>
</evidence>
<feature type="compositionally biased region" description="Polar residues" evidence="6">
    <location>
        <begin position="517"/>
        <end position="539"/>
    </location>
</feature>
<dbReference type="PANTHER" id="PTHR15735:SF21">
    <property type="entry name" value="PROTEIN NERVOUS WRECK"/>
    <property type="match status" value="1"/>
</dbReference>
<evidence type="ECO:0000256" key="4">
    <source>
        <dbReference type="PROSITE-ProRule" id="PRU00192"/>
    </source>
</evidence>
<dbReference type="Pfam" id="PF00018">
    <property type="entry name" value="SH3_1"/>
    <property type="match status" value="2"/>
</dbReference>
<dbReference type="PRINTS" id="PR00452">
    <property type="entry name" value="SH3DOMAIN"/>
</dbReference>
<feature type="compositionally biased region" description="Low complexity" evidence="6">
    <location>
        <begin position="920"/>
        <end position="947"/>
    </location>
</feature>
<feature type="compositionally biased region" description="Polar residues" evidence="6">
    <location>
        <begin position="448"/>
        <end position="461"/>
    </location>
</feature>
<dbReference type="InterPro" id="IPR036028">
    <property type="entry name" value="SH3-like_dom_sf"/>
</dbReference>
<gene>
    <name evidence="9" type="ORF">OSB1V03_LOCUS246</name>
</gene>
<dbReference type="EMBL" id="OC854615">
    <property type="protein sequence ID" value="CAD7619747.1"/>
    <property type="molecule type" value="Genomic_DNA"/>
</dbReference>
<evidence type="ECO:0000256" key="5">
    <source>
        <dbReference type="PROSITE-ProRule" id="PRU01077"/>
    </source>
</evidence>
<dbReference type="EMBL" id="CAJPIZ010000040">
    <property type="protein sequence ID" value="CAG2100177.1"/>
    <property type="molecule type" value="Genomic_DNA"/>
</dbReference>
<evidence type="ECO:0000256" key="6">
    <source>
        <dbReference type="SAM" id="MobiDB-lite"/>
    </source>
</evidence>
<feature type="domain" description="SH3" evidence="7">
    <location>
        <begin position="687"/>
        <end position="746"/>
    </location>
</feature>
<dbReference type="InterPro" id="IPR031160">
    <property type="entry name" value="F_BAR_dom"/>
</dbReference>
<protein>
    <submittedName>
        <fullName evidence="9">Uncharacterized protein</fullName>
    </submittedName>
</protein>
<dbReference type="PANTHER" id="PTHR15735">
    <property type="entry name" value="FCH AND DOUBLE SH3 DOMAINS PROTEIN"/>
    <property type="match status" value="1"/>
</dbReference>
<feature type="region of interest" description="Disordered" evidence="6">
    <location>
        <begin position="445"/>
        <end position="548"/>
    </location>
</feature>
<keyword evidence="2" id="KW-0597">Phosphoprotein</keyword>
<evidence type="ECO:0000259" key="7">
    <source>
        <dbReference type="PROSITE" id="PS50002"/>
    </source>
</evidence>
<keyword evidence="1 4" id="KW-0728">SH3 domain</keyword>
<feature type="compositionally biased region" description="Low complexity" evidence="6">
    <location>
        <begin position="494"/>
        <end position="508"/>
    </location>
</feature>
<dbReference type="SUPFAM" id="SSF103657">
    <property type="entry name" value="BAR/IMD domain-like"/>
    <property type="match status" value="1"/>
</dbReference>
<feature type="region of interest" description="Disordered" evidence="6">
    <location>
        <begin position="799"/>
        <end position="820"/>
    </location>
</feature>
<dbReference type="InterPro" id="IPR027267">
    <property type="entry name" value="AH/BAR_dom_sf"/>
</dbReference>
<dbReference type="GO" id="GO:0007274">
    <property type="term" value="P:neuromuscular synaptic transmission"/>
    <property type="evidence" value="ECO:0007669"/>
    <property type="project" value="TreeGrafter"/>
</dbReference>
<dbReference type="GO" id="GO:0031594">
    <property type="term" value="C:neuromuscular junction"/>
    <property type="evidence" value="ECO:0007669"/>
    <property type="project" value="TreeGrafter"/>
</dbReference>
<proteinExistence type="predicted"/>
<evidence type="ECO:0000256" key="1">
    <source>
        <dbReference type="ARBA" id="ARBA00022443"/>
    </source>
</evidence>
<feature type="domain" description="F-BAR" evidence="8">
    <location>
        <begin position="22"/>
        <end position="297"/>
    </location>
</feature>
<dbReference type="AlphaFoldDB" id="A0A7R9PTX4"/>
<dbReference type="GO" id="GO:0030833">
    <property type="term" value="P:regulation of actin filament polymerization"/>
    <property type="evidence" value="ECO:0007669"/>
    <property type="project" value="TreeGrafter"/>
</dbReference>
<feature type="region of interest" description="Disordered" evidence="6">
    <location>
        <begin position="747"/>
        <end position="783"/>
    </location>
</feature>
<dbReference type="GO" id="GO:0055037">
    <property type="term" value="C:recycling endosome"/>
    <property type="evidence" value="ECO:0007669"/>
    <property type="project" value="TreeGrafter"/>
</dbReference>
<keyword evidence="3 5" id="KW-0175">Coiled coil</keyword>
<dbReference type="PROSITE" id="PS50002">
    <property type="entry name" value="SH3"/>
    <property type="match status" value="2"/>
</dbReference>
<reference evidence="9" key="1">
    <citation type="submission" date="2020-11" db="EMBL/GenBank/DDBJ databases">
        <authorList>
            <person name="Tran Van P."/>
        </authorList>
    </citation>
    <scope>NUCLEOTIDE SEQUENCE</scope>
</reference>
<evidence type="ECO:0000256" key="2">
    <source>
        <dbReference type="ARBA" id="ARBA00022553"/>
    </source>
</evidence>
<dbReference type="Pfam" id="PF00611">
    <property type="entry name" value="FCH"/>
    <property type="match status" value="1"/>
</dbReference>
<feature type="domain" description="SH3" evidence="7">
    <location>
        <begin position="588"/>
        <end position="648"/>
    </location>
</feature>
<dbReference type="GO" id="GO:0051130">
    <property type="term" value="P:positive regulation of cellular component organization"/>
    <property type="evidence" value="ECO:0007669"/>
    <property type="project" value="UniProtKB-ARBA"/>
</dbReference>
<dbReference type="Gene3D" id="2.30.30.40">
    <property type="entry name" value="SH3 Domains"/>
    <property type="match status" value="2"/>
</dbReference>
<keyword evidence="10" id="KW-1185">Reference proteome</keyword>
<dbReference type="OrthoDB" id="10065861at2759"/>
<evidence type="ECO:0000256" key="3">
    <source>
        <dbReference type="ARBA" id="ARBA00023054"/>
    </source>
</evidence>
<feature type="region of interest" description="Disordered" evidence="6">
    <location>
        <begin position="920"/>
        <end position="956"/>
    </location>
</feature>
<dbReference type="PROSITE" id="PS51741">
    <property type="entry name" value="F_BAR"/>
    <property type="match status" value="1"/>
</dbReference>
<feature type="compositionally biased region" description="Pro residues" evidence="6">
    <location>
        <begin position="770"/>
        <end position="782"/>
    </location>
</feature>